<feature type="compositionally biased region" description="Low complexity" evidence="1">
    <location>
        <begin position="810"/>
        <end position="820"/>
    </location>
</feature>
<dbReference type="PANTHER" id="PTHR31126:SF14">
    <property type="entry name" value="TYROSINE-PROTEIN PHOSPHATASE OCA6-RELATED"/>
    <property type="match status" value="1"/>
</dbReference>
<feature type="compositionally biased region" description="Low complexity" evidence="1">
    <location>
        <begin position="827"/>
        <end position="842"/>
    </location>
</feature>
<sequence>MSSPPVQQHSMWTRRGNNKHDPAAALFEEMSHAARTGGCAGALQASSPVATPLTHGQHLRGGRYGSAIAEASTSQPPFSTGLSPQAATTATTATTASLPSSGHRSLPLVPPAPLFPTSSAAAPYFYVRPLGSRQAAVGQHYLNRESRGGSDLVVATQTTHAWGPLTPSSACSSPSSRCNSLPGFANVVHCGAPLNIESGTGHNSPASPSALSQSFGVPTGLGNGVGNGAQGGSHLVTPTATRGTSAAAAAAPVAAPVYVWHNSSSMAGAAPWLRLRRPASVAASPTTSPCASATCVGGRRGSAATAAAGSGVRTPQNPVSSGAGMLALPPHPSNLLALPEHAHFSTVFGAADEDTTQQSPRLSLTGKDAGGGSVPAMTRVHSYSHQQQQLLSDHLSGVGGASCTLSAPLPLTLVPPLRFARVEAGVYRGAYPVLRNFPYIRRLRLRTIVSLIPEPPTYDLKCFAEAEHIQLHHIQAERAKGEVQLLPSELSEALQLIINKEMHPLYIHCLDGRYVTGLIIMVLRKLLQWDAKVAHAEFQRFTREVQDEVAFIADYTGPLLVPPHLPAWLWGGSLYDAATGQQKRLPSTIRLRLATAVSSGAAATAGGVDAAPGAGLGRVSVSPSGGASSAVGAAPVNSPLGTTSAAVSHNPKGTMRGTSGDLRPQAAAPWMHVPQAELVAADGQHYINVERLPVAQAASGSPPGAAGPMCISLMEPSSIPSTGPASGCGSRCQGTASGDALLQHQRRLPSSSNSNTTPSMGPSASGLLEGRVSALLWTSGAVAPSAAVGGSGGIPGGGRVSGSSAGSGGSSAAAAGSSANSGGGAMMGVSGPAATSPSSAARAPKRSHSC</sequence>
<dbReference type="PANTHER" id="PTHR31126">
    <property type="entry name" value="TYROSINE-PROTEIN PHOSPHATASE"/>
    <property type="match status" value="1"/>
</dbReference>
<feature type="compositionally biased region" description="Low complexity" evidence="1">
    <location>
        <begin position="86"/>
        <end position="96"/>
    </location>
</feature>
<dbReference type="FunFam" id="3.90.190.10:FF:000084">
    <property type="entry name" value="Tyrosine phospatase-like protein"/>
    <property type="match status" value="1"/>
</dbReference>
<feature type="region of interest" description="Disordered" evidence="1">
    <location>
        <begin position="72"/>
        <end position="104"/>
    </location>
</feature>
<dbReference type="InterPro" id="IPR004861">
    <property type="entry name" value="Siw14-like"/>
</dbReference>
<dbReference type="AlphaFoldDB" id="A0A3P3YXE8"/>
<evidence type="ECO:0000313" key="2">
    <source>
        <dbReference type="EMBL" id="SYZ62655.1"/>
    </source>
</evidence>
<evidence type="ECO:0000256" key="1">
    <source>
        <dbReference type="SAM" id="MobiDB-lite"/>
    </source>
</evidence>
<name>A0A3P3YXE8_LEIBR</name>
<feature type="compositionally biased region" description="Gly residues" evidence="1">
    <location>
        <begin position="799"/>
        <end position="809"/>
    </location>
</feature>
<gene>
    <name evidence="2" type="ORF">LBRM2904_04.0960</name>
</gene>
<dbReference type="SUPFAM" id="SSF52799">
    <property type="entry name" value="(Phosphotyrosine protein) phosphatases II"/>
    <property type="match status" value="1"/>
</dbReference>
<dbReference type="EMBL" id="LS997603">
    <property type="protein sequence ID" value="SYZ62655.1"/>
    <property type="molecule type" value="Genomic_DNA"/>
</dbReference>
<feature type="compositionally biased region" description="Polar residues" evidence="1">
    <location>
        <begin position="72"/>
        <end position="85"/>
    </location>
</feature>
<proteinExistence type="predicted"/>
<feature type="compositionally biased region" description="Low complexity" evidence="1">
    <location>
        <begin position="749"/>
        <end position="759"/>
    </location>
</feature>
<dbReference type="Pfam" id="PF03162">
    <property type="entry name" value="Y_phosphatase2"/>
    <property type="match status" value="1"/>
</dbReference>
<dbReference type="RefSeq" id="XP_001561763.1">
    <property type="nucleotide sequence ID" value="XM_001561713.1"/>
</dbReference>
<dbReference type="GO" id="GO:0016791">
    <property type="term" value="F:phosphatase activity"/>
    <property type="evidence" value="ECO:0007669"/>
    <property type="project" value="TreeGrafter"/>
</dbReference>
<dbReference type="VEuPathDB" id="TriTrypDB:LbrM.04.0800"/>
<evidence type="ECO:0000313" key="3">
    <source>
        <dbReference type="Proteomes" id="UP000319462"/>
    </source>
</evidence>
<reference evidence="2 3" key="1">
    <citation type="submission" date="2018-09" db="EMBL/GenBank/DDBJ databases">
        <authorList>
            <person name="Peiro R."/>
            <person name="Begona"/>
            <person name="Cbmso G."/>
            <person name="Lopez M."/>
            <person name="Gonzalez S."/>
        </authorList>
    </citation>
    <scope>NUCLEOTIDE SEQUENCE [LARGE SCALE GENOMIC DNA]</scope>
</reference>
<feature type="region of interest" description="Disordered" evidence="1">
    <location>
        <begin position="641"/>
        <end position="661"/>
    </location>
</feature>
<protein>
    <submittedName>
        <fullName evidence="2">Tyrosine_phospatase-like_protein</fullName>
    </submittedName>
</protein>
<dbReference type="Proteomes" id="UP000319462">
    <property type="component" value="Chromosome 4"/>
</dbReference>
<accession>A0A3P3YXE8</accession>
<feature type="region of interest" description="Disordered" evidence="1">
    <location>
        <begin position="747"/>
        <end position="766"/>
    </location>
</feature>
<dbReference type="KEGG" id="lbz:LBRM_04_0800"/>
<feature type="region of interest" description="Disordered" evidence="1">
    <location>
        <begin position="799"/>
        <end position="850"/>
    </location>
</feature>
<dbReference type="InterPro" id="IPR029021">
    <property type="entry name" value="Prot-tyrosine_phosphatase-like"/>
</dbReference>
<dbReference type="Gene3D" id="3.90.190.10">
    <property type="entry name" value="Protein tyrosine phosphatase superfamily"/>
    <property type="match status" value="1"/>
</dbReference>
<dbReference type="CDD" id="cd17663">
    <property type="entry name" value="PFA-DSP_Oca6"/>
    <property type="match status" value="1"/>
</dbReference>
<organism evidence="2 3">
    <name type="scientific">Leishmania braziliensis MHOM/BR/75/M2904</name>
    <dbReference type="NCBI Taxonomy" id="420245"/>
    <lineage>
        <taxon>Eukaryota</taxon>
        <taxon>Discoba</taxon>
        <taxon>Euglenozoa</taxon>
        <taxon>Kinetoplastea</taxon>
        <taxon>Metakinetoplastina</taxon>
        <taxon>Trypanosomatida</taxon>
        <taxon>Trypanosomatidae</taxon>
        <taxon>Leishmaniinae</taxon>
        <taxon>Leishmania</taxon>
        <taxon>Leishmania braziliensis species complex</taxon>
    </lineage>
</organism>